<dbReference type="InterPro" id="IPR016089">
    <property type="entry name" value="Chalcone_isomerase_bundle_sf"/>
</dbReference>
<dbReference type="AlphaFoldDB" id="A0A0A9BNM1"/>
<organism evidence="2">
    <name type="scientific">Arundo donax</name>
    <name type="common">Giant reed</name>
    <name type="synonym">Donax arundinaceus</name>
    <dbReference type="NCBI Taxonomy" id="35708"/>
    <lineage>
        <taxon>Eukaryota</taxon>
        <taxon>Viridiplantae</taxon>
        <taxon>Streptophyta</taxon>
        <taxon>Embryophyta</taxon>
        <taxon>Tracheophyta</taxon>
        <taxon>Spermatophyta</taxon>
        <taxon>Magnoliopsida</taxon>
        <taxon>Liliopsida</taxon>
        <taxon>Poales</taxon>
        <taxon>Poaceae</taxon>
        <taxon>PACMAD clade</taxon>
        <taxon>Arundinoideae</taxon>
        <taxon>Arundineae</taxon>
        <taxon>Arundo</taxon>
    </lineage>
</organism>
<protein>
    <submittedName>
        <fullName evidence="2">Chi1</fullName>
    </submittedName>
</protein>
<evidence type="ECO:0000313" key="2">
    <source>
        <dbReference type="EMBL" id="JAD63753.1"/>
    </source>
</evidence>
<dbReference type="EMBL" id="GBRH01234142">
    <property type="protein sequence ID" value="JAD63753.1"/>
    <property type="molecule type" value="Transcribed_RNA"/>
</dbReference>
<feature type="compositionally biased region" description="Basic and acidic residues" evidence="1">
    <location>
        <begin position="1"/>
        <end position="10"/>
    </location>
</feature>
<name>A0A0A9BNM1_ARUDO</name>
<reference evidence="2" key="1">
    <citation type="submission" date="2014-09" db="EMBL/GenBank/DDBJ databases">
        <authorList>
            <person name="Magalhaes I.L.F."/>
            <person name="Oliveira U."/>
            <person name="Santos F.R."/>
            <person name="Vidigal T.H.D.A."/>
            <person name="Brescovit A.D."/>
            <person name="Santos A.J."/>
        </authorList>
    </citation>
    <scope>NUCLEOTIDE SEQUENCE</scope>
    <source>
        <tissue evidence="2">Shoot tissue taken approximately 20 cm above the soil surface</tissue>
    </source>
</reference>
<reference evidence="2" key="2">
    <citation type="journal article" date="2015" name="Data Brief">
        <title>Shoot transcriptome of the giant reed, Arundo donax.</title>
        <authorList>
            <person name="Barrero R.A."/>
            <person name="Guerrero F.D."/>
            <person name="Moolhuijzen P."/>
            <person name="Goolsby J.A."/>
            <person name="Tidwell J."/>
            <person name="Bellgard S.E."/>
            <person name="Bellgard M.I."/>
        </authorList>
    </citation>
    <scope>NUCLEOTIDE SEQUENCE</scope>
    <source>
        <tissue evidence="2">Shoot tissue taken approximately 20 cm above the soil surface</tissue>
    </source>
</reference>
<sequence length="38" mass="4060">MLESILRERSVSPATKQSIATRLPELLKGATPGGDAHQ</sequence>
<dbReference type="Gene3D" id="1.10.890.20">
    <property type="match status" value="1"/>
</dbReference>
<evidence type="ECO:0000256" key="1">
    <source>
        <dbReference type="SAM" id="MobiDB-lite"/>
    </source>
</evidence>
<proteinExistence type="predicted"/>
<accession>A0A0A9BNM1</accession>
<feature type="region of interest" description="Disordered" evidence="1">
    <location>
        <begin position="1"/>
        <end position="38"/>
    </location>
</feature>